<dbReference type="EMBL" id="ACBX02000001">
    <property type="protein sequence ID" value="EFB36942.1"/>
    <property type="molecule type" value="Genomic_DNA"/>
</dbReference>
<reference evidence="1" key="1">
    <citation type="submission" date="2009-11" db="EMBL/GenBank/DDBJ databases">
        <authorList>
            <person name="Weinstock G."/>
            <person name="Sodergren E."/>
            <person name="Clifton S."/>
            <person name="Fulton L."/>
            <person name="Fulton B."/>
            <person name="Courtney L."/>
            <person name="Fronick C."/>
            <person name="Harrison M."/>
            <person name="Strong C."/>
            <person name="Farmer C."/>
            <person name="Delahaunty K."/>
            <person name="Markovic C."/>
            <person name="Hall O."/>
            <person name="Minx P."/>
            <person name="Tomlinson C."/>
            <person name="Mitreva M."/>
            <person name="Nelson J."/>
            <person name="Hou S."/>
            <person name="Wollam A."/>
            <person name="Pepin K.H."/>
            <person name="Johnson M."/>
            <person name="Bhonagiri V."/>
            <person name="Nash W.E."/>
            <person name="Warren W."/>
            <person name="Chinwalla A."/>
            <person name="Mardis E.R."/>
            <person name="Wilson R.K."/>
        </authorList>
    </citation>
    <scope>NUCLEOTIDE SEQUENCE [LARGE SCALE GENOMIC DNA]</scope>
    <source>
        <strain evidence="1">DSM 18205</strain>
    </source>
</reference>
<proteinExistence type="predicted"/>
<accession>D1P8P9</accession>
<evidence type="ECO:0000313" key="2">
    <source>
        <dbReference type="Proteomes" id="UP000004477"/>
    </source>
</evidence>
<keyword evidence="2" id="KW-1185">Reference proteome</keyword>
<organism evidence="1 2">
    <name type="scientific">Segatella copri DSM 18205</name>
    <dbReference type="NCBI Taxonomy" id="537011"/>
    <lineage>
        <taxon>Bacteria</taxon>
        <taxon>Pseudomonadati</taxon>
        <taxon>Bacteroidota</taxon>
        <taxon>Bacteroidia</taxon>
        <taxon>Bacteroidales</taxon>
        <taxon>Prevotellaceae</taxon>
        <taxon>Segatella</taxon>
    </lineage>
</organism>
<evidence type="ECO:0000313" key="1">
    <source>
        <dbReference type="EMBL" id="EFB36942.1"/>
    </source>
</evidence>
<dbReference type="Proteomes" id="UP000004477">
    <property type="component" value="Unassembled WGS sequence"/>
</dbReference>
<name>D1P8P9_9BACT</name>
<sequence length="52" mass="6291">MLNLKISRQKVCSLKEKLYFCSRNEERRRIFSLKRKKCLVFGSNKQLKEKAI</sequence>
<dbReference type="PaxDb" id="537011-PREVCOP_03584"/>
<dbReference type="AlphaFoldDB" id="D1P8P9"/>
<comment type="caution">
    <text evidence="1">The sequence shown here is derived from an EMBL/GenBank/DDBJ whole genome shotgun (WGS) entry which is preliminary data.</text>
</comment>
<protein>
    <submittedName>
        <fullName evidence="1">Uncharacterized protein</fullName>
    </submittedName>
</protein>
<dbReference type="HOGENOM" id="CLU_3083161_0_0_10"/>
<gene>
    <name evidence="1" type="ORF">PREVCOP_03584</name>
</gene>
<dbReference type="STRING" id="537011.PREVCOP_03584"/>